<evidence type="ECO:0000256" key="2">
    <source>
        <dbReference type="ARBA" id="ARBA00009085"/>
    </source>
</evidence>
<evidence type="ECO:0000256" key="8">
    <source>
        <dbReference type="SAM" id="MobiDB-lite"/>
    </source>
</evidence>
<dbReference type="PROSITE" id="PS00973">
    <property type="entry name" value="USP_2"/>
    <property type="match status" value="1"/>
</dbReference>
<sequence>MFSTQPGSDDPLHYRPAKDLETFNSLLPPPIEFVEGSSSGTLAVAEGKYEAINASPKVPKAELPDNNIPTPSTPTKLAPTPSRATTTKSLHPDPIELAWPQTCTRASGLYNNGNTCFINSALQCFLHTPPLLRKVLAHKKEDCRVNSGFCMSCALRGVAVKAYTSKSPFPPSQITSNLLDPELIVYAARCKKAVNAEKRFTIHEAPLVLTVHLKRFSPVGKKLTNVLQYDSELNLKPYMSEDSFGPLYSLYGVICHAGGGPHSGHYYAYVKNQVGRWQEMNDESVSSTPVPTSQKEAYMLFYIQNKGQGLEAAVKASLNGVTAPAKAGLVAGMKKKIQPKPKVSEDEDKGVKVEPRFIGPLLPSAEITTPTPAQPPSSPADPQAQSLRAKIDSLAKQKAQKALELLGNYDSDDDSDKDGNPTTPTLTHTPSDDQDRSMSTDLKGKRKYDGVTPSDEPEKFSSPPTPPPPSSDTFIPPSSFYASSNNKSKKRKSPDTENQNSSRQHSQQSQQSQQSRSRSRPSLLMGNIFDRPLPKRKRMGL</sequence>
<feature type="compositionally biased region" description="Low complexity" evidence="8">
    <location>
        <begin position="499"/>
        <end position="516"/>
    </location>
</feature>
<dbReference type="InterPro" id="IPR018200">
    <property type="entry name" value="USP_CS"/>
</dbReference>
<evidence type="ECO:0000313" key="11">
    <source>
        <dbReference type="Proteomes" id="UP001148786"/>
    </source>
</evidence>
<dbReference type="SUPFAM" id="SSF54001">
    <property type="entry name" value="Cysteine proteinases"/>
    <property type="match status" value="1"/>
</dbReference>
<keyword evidence="3 7" id="KW-0645">Protease</keyword>
<dbReference type="Proteomes" id="UP001148786">
    <property type="component" value="Unassembled WGS sequence"/>
</dbReference>
<proteinExistence type="inferred from homology"/>
<keyword evidence="11" id="KW-1185">Reference proteome</keyword>
<protein>
    <recommendedName>
        <fullName evidence="7">Ubiquitin carboxyl-terminal hydrolase</fullName>
        <ecNumber evidence="7">3.4.19.12</ecNumber>
    </recommendedName>
</protein>
<dbReference type="InterPro" id="IPR038765">
    <property type="entry name" value="Papain-like_cys_pep_sf"/>
</dbReference>
<dbReference type="GO" id="GO:0004843">
    <property type="term" value="F:cysteine-type deubiquitinase activity"/>
    <property type="evidence" value="ECO:0007669"/>
    <property type="project" value="UniProtKB-UniRule"/>
</dbReference>
<dbReference type="PROSITE" id="PS50235">
    <property type="entry name" value="USP_3"/>
    <property type="match status" value="1"/>
</dbReference>
<comment type="caution">
    <text evidence="10">The sequence shown here is derived from an EMBL/GenBank/DDBJ whole genome shotgun (WGS) entry which is preliminary data.</text>
</comment>
<dbReference type="PROSITE" id="PS00972">
    <property type="entry name" value="USP_1"/>
    <property type="match status" value="1"/>
</dbReference>
<keyword evidence="6 7" id="KW-0788">Thiol protease</keyword>
<dbReference type="GO" id="GO:0006508">
    <property type="term" value="P:proteolysis"/>
    <property type="evidence" value="ECO:0007669"/>
    <property type="project" value="UniProtKB-KW"/>
</dbReference>
<keyword evidence="4 7" id="KW-0833">Ubl conjugation pathway</keyword>
<comment type="similarity">
    <text evidence="2 7">Belongs to the peptidase C19 family.</text>
</comment>
<dbReference type="Pfam" id="PF00443">
    <property type="entry name" value="UCH"/>
    <property type="match status" value="2"/>
</dbReference>
<evidence type="ECO:0000256" key="1">
    <source>
        <dbReference type="ARBA" id="ARBA00000707"/>
    </source>
</evidence>
<dbReference type="InterPro" id="IPR028889">
    <property type="entry name" value="USP"/>
</dbReference>
<feature type="region of interest" description="Disordered" evidence="8">
    <location>
        <begin position="407"/>
        <end position="541"/>
    </location>
</feature>
<organism evidence="10 11">
    <name type="scientific">Agrocybe chaxingu</name>
    <dbReference type="NCBI Taxonomy" id="84603"/>
    <lineage>
        <taxon>Eukaryota</taxon>
        <taxon>Fungi</taxon>
        <taxon>Dikarya</taxon>
        <taxon>Basidiomycota</taxon>
        <taxon>Agaricomycotina</taxon>
        <taxon>Agaricomycetes</taxon>
        <taxon>Agaricomycetidae</taxon>
        <taxon>Agaricales</taxon>
        <taxon>Agaricineae</taxon>
        <taxon>Strophariaceae</taxon>
        <taxon>Agrocybe</taxon>
    </lineage>
</organism>
<dbReference type="PANTHER" id="PTHR24006">
    <property type="entry name" value="UBIQUITIN CARBOXYL-TERMINAL HYDROLASE"/>
    <property type="match status" value="1"/>
</dbReference>
<dbReference type="InterPro" id="IPR001394">
    <property type="entry name" value="Peptidase_C19_UCH"/>
</dbReference>
<name>A0A9W8JQZ2_9AGAR</name>
<evidence type="ECO:0000256" key="7">
    <source>
        <dbReference type="RuleBase" id="RU366025"/>
    </source>
</evidence>
<dbReference type="PANTHER" id="PTHR24006:SF758">
    <property type="entry name" value="UBIQUITIN CARBOXYL-TERMINAL HYDROLASE 36"/>
    <property type="match status" value="1"/>
</dbReference>
<dbReference type="GO" id="GO:0005829">
    <property type="term" value="C:cytosol"/>
    <property type="evidence" value="ECO:0007669"/>
    <property type="project" value="TreeGrafter"/>
</dbReference>
<evidence type="ECO:0000256" key="5">
    <source>
        <dbReference type="ARBA" id="ARBA00022801"/>
    </source>
</evidence>
<evidence type="ECO:0000313" key="10">
    <source>
        <dbReference type="EMBL" id="KAJ3501410.1"/>
    </source>
</evidence>
<evidence type="ECO:0000256" key="4">
    <source>
        <dbReference type="ARBA" id="ARBA00022786"/>
    </source>
</evidence>
<accession>A0A9W8JQZ2</accession>
<comment type="catalytic activity">
    <reaction evidence="1 7">
        <text>Thiol-dependent hydrolysis of ester, thioester, amide, peptide and isopeptide bonds formed by the C-terminal Gly of ubiquitin (a 76-residue protein attached to proteins as an intracellular targeting signal).</text>
        <dbReference type="EC" id="3.4.19.12"/>
    </reaction>
</comment>
<evidence type="ECO:0000256" key="6">
    <source>
        <dbReference type="ARBA" id="ARBA00022807"/>
    </source>
</evidence>
<gene>
    <name evidence="10" type="ORF">NLJ89_g9350</name>
</gene>
<feature type="region of interest" description="Disordered" evidence="8">
    <location>
        <begin position="360"/>
        <end position="387"/>
    </location>
</feature>
<feature type="compositionally biased region" description="Low complexity" evidence="8">
    <location>
        <begin position="471"/>
        <end position="486"/>
    </location>
</feature>
<reference evidence="10" key="1">
    <citation type="submission" date="2022-07" db="EMBL/GenBank/DDBJ databases">
        <title>Genome Sequence of Agrocybe chaxingu.</title>
        <authorList>
            <person name="Buettner E."/>
        </authorList>
    </citation>
    <scope>NUCLEOTIDE SEQUENCE</scope>
    <source>
        <strain evidence="10">MP-N11</strain>
    </source>
</reference>
<dbReference type="InterPro" id="IPR050164">
    <property type="entry name" value="Peptidase_C19"/>
</dbReference>
<feature type="compositionally biased region" description="Polar residues" evidence="8">
    <location>
        <begin position="420"/>
        <end position="429"/>
    </location>
</feature>
<dbReference type="AlphaFoldDB" id="A0A9W8JQZ2"/>
<evidence type="ECO:0000256" key="3">
    <source>
        <dbReference type="ARBA" id="ARBA00022670"/>
    </source>
</evidence>
<dbReference type="EC" id="3.4.19.12" evidence="7"/>
<dbReference type="GO" id="GO:0005634">
    <property type="term" value="C:nucleus"/>
    <property type="evidence" value="ECO:0007669"/>
    <property type="project" value="TreeGrafter"/>
</dbReference>
<dbReference type="OrthoDB" id="420187at2759"/>
<dbReference type="Gene3D" id="3.90.70.10">
    <property type="entry name" value="Cysteine proteinases"/>
    <property type="match status" value="2"/>
</dbReference>
<keyword evidence="5 7" id="KW-0378">Hydrolase</keyword>
<feature type="domain" description="USP" evidence="9">
    <location>
        <begin position="1"/>
        <end position="305"/>
    </location>
</feature>
<dbReference type="EMBL" id="JANKHO010001440">
    <property type="protein sequence ID" value="KAJ3501410.1"/>
    <property type="molecule type" value="Genomic_DNA"/>
</dbReference>
<evidence type="ECO:0000259" key="9">
    <source>
        <dbReference type="PROSITE" id="PS50235"/>
    </source>
</evidence>
<dbReference type="GO" id="GO:0016579">
    <property type="term" value="P:protein deubiquitination"/>
    <property type="evidence" value="ECO:0007669"/>
    <property type="project" value="InterPro"/>
</dbReference>
<feature type="region of interest" description="Disordered" evidence="8">
    <location>
        <begin position="55"/>
        <end position="90"/>
    </location>
</feature>